<evidence type="ECO:0000313" key="1">
    <source>
        <dbReference type="EMBL" id="THV46793.1"/>
    </source>
</evidence>
<name>A0A4S8QP11_9HELO</name>
<dbReference type="OrthoDB" id="3545919at2759"/>
<dbReference type="EMBL" id="PQXL01000359">
    <property type="protein sequence ID" value="THV46793.1"/>
    <property type="molecule type" value="Genomic_DNA"/>
</dbReference>
<accession>A0A4S8QP11</accession>
<gene>
    <name evidence="1" type="ORF">BGAL_0359g00060</name>
</gene>
<evidence type="ECO:0000313" key="2">
    <source>
        <dbReference type="Proteomes" id="UP000308671"/>
    </source>
</evidence>
<dbReference type="Proteomes" id="UP000308671">
    <property type="component" value="Unassembled WGS sequence"/>
</dbReference>
<comment type="caution">
    <text evidence="1">The sequence shown here is derived from an EMBL/GenBank/DDBJ whole genome shotgun (WGS) entry which is preliminary data.</text>
</comment>
<sequence length="118" mass="13302">MAKNYLDRALFVKEPLEVEPNTSSAGGQQLGARFLSIGEDWEEEILYRFYVPGGQNSGSLEGHYVQYDALGSVDIEKLDQGRGLCKSTAVVWRKWARTLQDLERKDRNSEETLSSLTS</sequence>
<organism evidence="1 2">
    <name type="scientific">Botrytis galanthina</name>
    <dbReference type="NCBI Taxonomy" id="278940"/>
    <lineage>
        <taxon>Eukaryota</taxon>
        <taxon>Fungi</taxon>
        <taxon>Dikarya</taxon>
        <taxon>Ascomycota</taxon>
        <taxon>Pezizomycotina</taxon>
        <taxon>Leotiomycetes</taxon>
        <taxon>Helotiales</taxon>
        <taxon>Sclerotiniaceae</taxon>
        <taxon>Botrytis</taxon>
    </lineage>
</organism>
<proteinExistence type="predicted"/>
<dbReference type="AlphaFoldDB" id="A0A4S8QP11"/>
<reference evidence="1 2" key="1">
    <citation type="submission" date="2017-12" db="EMBL/GenBank/DDBJ databases">
        <title>Comparative genomics of Botrytis spp.</title>
        <authorList>
            <person name="Valero-Jimenez C.A."/>
            <person name="Tapia P."/>
            <person name="Veloso J."/>
            <person name="Silva-Moreno E."/>
            <person name="Staats M."/>
            <person name="Valdes J.H."/>
            <person name="Van Kan J.A.L."/>
        </authorList>
    </citation>
    <scope>NUCLEOTIDE SEQUENCE [LARGE SCALE GENOMIC DNA]</scope>
    <source>
        <strain evidence="1 2">MUCL435</strain>
    </source>
</reference>
<keyword evidence="2" id="KW-1185">Reference proteome</keyword>
<protein>
    <submittedName>
        <fullName evidence="1">Uncharacterized protein</fullName>
    </submittedName>
</protein>